<proteinExistence type="predicted"/>
<evidence type="ECO:0000313" key="1">
    <source>
        <dbReference type="EMBL" id="OEO32451.1"/>
    </source>
</evidence>
<protein>
    <recommendedName>
        <fullName evidence="3">Transglycosylase SLT domain-containing protein</fullName>
    </recommendedName>
</protein>
<evidence type="ECO:0000313" key="2">
    <source>
        <dbReference type="Proteomes" id="UP000095463"/>
    </source>
</evidence>
<name>A0A1E5XV37_9HYPH</name>
<gene>
    <name evidence="1" type="ORF">VW23_011570</name>
</gene>
<dbReference type="SUPFAM" id="SSF53955">
    <property type="entry name" value="Lysozyme-like"/>
    <property type="match status" value="1"/>
</dbReference>
<sequence length="285" mass="31088">MGVKPISVPQPLAYAMDTAGAKSDVDFDYLLRTAIRESSLNPEAKARTSSATGLFQFLDSTWLQVMKEEGPRLGYGQYADAIKVDSDGDYYIADKALRQEVLKLREDPQIASDMAAAFTRSNGAYLFEKFGRMPSPGELYIAHFLGAQGAEKLFNAGLKDPDQIAAKLFPKQAKANRAIFYEGGEARTIREVYRALVDKHDGAVDPRFTAQQLAVDPAAPAGKWDSATVPSRFSPDDMSFTSLFASDGEVQARTLLSPASEAQGSALFTQLYGQDGTLPKPPKLW</sequence>
<dbReference type="Proteomes" id="UP000095463">
    <property type="component" value="Unassembled WGS sequence"/>
</dbReference>
<keyword evidence="2" id="KW-1185">Reference proteome</keyword>
<accession>A0A1E5XV37</accession>
<dbReference type="AlphaFoldDB" id="A0A1E5XV37"/>
<dbReference type="EMBL" id="LAJE02000072">
    <property type="protein sequence ID" value="OEO32451.1"/>
    <property type="molecule type" value="Genomic_DNA"/>
</dbReference>
<organism evidence="1 2">
    <name type="scientific">Devosia insulae DS-56</name>
    <dbReference type="NCBI Taxonomy" id="1116389"/>
    <lineage>
        <taxon>Bacteria</taxon>
        <taxon>Pseudomonadati</taxon>
        <taxon>Pseudomonadota</taxon>
        <taxon>Alphaproteobacteria</taxon>
        <taxon>Hyphomicrobiales</taxon>
        <taxon>Devosiaceae</taxon>
        <taxon>Devosia</taxon>
    </lineage>
</organism>
<comment type="caution">
    <text evidence="1">The sequence shown here is derived from an EMBL/GenBank/DDBJ whole genome shotgun (WGS) entry which is preliminary data.</text>
</comment>
<dbReference type="Gene3D" id="1.10.530.10">
    <property type="match status" value="1"/>
</dbReference>
<evidence type="ECO:0008006" key="3">
    <source>
        <dbReference type="Google" id="ProtNLM"/>
    </source>
</evidence>
<reference evidence="1 2" key="1">
    <citation type="journal article" date="2015" name="Genome Announc.">
        <title>Genome Assemblies of Three Soil-Associated Devosia species: D. insulae, D. limi, and D. soli.</title>
        <authorList>
            <person name="Hassan Y.I."/>
            <person name="Lepp D."/>
            <person name="Zhou T."/>
        </authorList>
    </citation>
    <scope>NUCLEOTIDE SEQUENCE [LARGE SCALE GENOMIC DNA]</scope>
    <source>
        <strain evidence="1 2">DS-56</strain>
    </source>
</reference>
<dbReference type="InterPro" id="IPR023346">
    <property type="entry name" value="Lysozyme-like_dom_sf"/>
</dbReference>